<sequence>MITTKTYLTRGLLNQLFQKKLKNSDLDELVISGKLEKQFSYYKPTELLLRELGIIPDKVNISDPIKLGKQQSFVLREIQEIFSNCSLDTAKILAGRYFYKKYNYWYKKPEFAEDLIEGIITMEVRV</sequence>
<accession>A0A0G0GUB7</accession>
<reference evidence="1 2" key="1">
    <citation type="journal article" date="2015" name="Nature">
        <title>rRNA introns, odd ribosomes, and small enigmatic genomes across a large radiation of phyla.</title>
        <authorList>
            <person name="Brown C.T."/>
            <person name="Hug L.A."/>
            <person name="Thomas B.C."/>
            <person name="Sharon I."/>
            <person name="Castelle C.J."/>
            <person name="Singh A."/>
            <person name="Wilkins M.J."/>
            <person name="Williams K.H."/>
            <person name="Banfield J.F."/>
        </authorList>
    </citation>
    <scope>NUCLEOTIDE SEQUENCE [LARGE SCALE GENOMIC DNA]</scope>
</reference>
<dbReference type="AlphaFoldDB" id="A0A0G0GUB7"/>
<proteinExistence type="predicted"/>
<evidence type="ECO:0000313" key="1">
    <source>
        <dbReference type="EMBL" id="KKQ34593.1"/>
    </source>
</evidence>
<protein>
    <submittedName>
        <fullName evidence="1">Uncharacterized protein</fullName>
    </submittedName>
</protein>
<comment type="caution">
    <text evidence="1">The sequence shown here is derived from an EMBL/GenBank/DDBJ whole genome shotgun (WGS) entry which is preliminary data.</text>
</comment>
<gene>
    <name evidence="1" type="ORF">US52_C0053G0016</name>
</gene>
<dbReference type="EMBL" id="LBTH01000053">
    <property type="protein sequence ID" value="KKQ34593.1"/>
    <property type="molecule type" value="Genomic_DNA"/>
</dbReference>
<name>A0A0G0GUB7_9BACT</name>
<organism evidence="1 2">
    <name type="scientific">candidate division WS6 bacterium GW2011_GWA2_37_6</name>
    <dbReference type="NCBI Taxonomy" id="1619087"/>
    <lineage>
        <taxon>Bacteria</taxon>
        <taxon>Candidatus Dojkabacteria</taxon>
    </lineage>
</organism>
<evidence type="ECO:0000313" key="2">
    <source>
        <dbReference type="Proteomes" id="UP000034852"/>
    </source>
</evidence>
<dbReference type="Proteomes" id="UP000034852">
    <property type="component" value="Unassembled WGS sequence"/>
</dbReference>